<feature type="transmembrane region" description="Helical" evidence="1">
    <location>
        <begin position="134"/>
        <end position="164"/>
    </location>
</feature>
<feature type="transmembrane region" description="Helical" evidence="1">
    <location>
        <begin position="209"/>
        <end position="239"/>
    </location>
</feature>
<keyword evidence="1" id="KW-0472">Membrane</keyword>
<keyword evidence="1" id="KW-0812">Transmembrane</keyword>
<proteinExistence type="predicted"/>
<organism evidence="2 3">
    <name type="scientific">Paludibacter propionicigenes (strain DSM 17365 / JCM 13257 / WB4)</name>
    <dbReference type="NCBI Taxonomy" id="694427"/>
    <lineage>
        <taxon>Bacteria</taxon>
        <taxon>Pseudomonadati</taxon>
        <taxon>Bacteroidota</taxon>
        <taxon>Bacteroidia</taxon>
        <taxon>Bacteroidales</taxon>
        <taxon>Paludibacteraceae</taxon>
        <taxon>Paludibacter</taxon>
    </lineage>
</organism>
<dbReference type="OrthoDB" id="1149172at2"/>
<accession>E4T6P8</accession>
<reference key="1">
    <citation type="submission" date="2010-11" db="EMBL/GenBank/DDBJ databases">
        <title>The complete genome of Paludibacter propionicigenes DSM 17365.</title>
        <authorList>
            <consortium name="US DOE Joint Genome Institute (JGI-PGF)"/>
            <person name="Lucas S."/>
            <person name="Copeland A."/>
            <person name="Lapidus A."/>
            <person name="Bruce D."/>
            <person name="Goodwin L."/>
            <person name="Pitluck S."/>
            <person name="Kyrpides N."/>
            <person name="Mavromatis K."/>
            <person name="Ivanova N."/>
            <person name="Munk A.C."/>
            <person name="Brettin T."/>
            <person name="Detter J.C."/>
            <person name="Han C."/>
            <person name="Tapia R."/>
            <person name="Land M."/>
            <person name="Hauser L."/>
            <person name="Markowitz V."/>
            <person name="Cheng J.-F."/>
            <person name="Hugenholtz P."/>
            <person name="Woyke T."/>
            <person name="Wu D."/>
            <person name="Gronow S."/>
            <person name="Wellnitz S."/>
            <person name="Brambilla E."/>
            <person name="Klenk H.-P."/>
            <person name="Eisen J.A."/>
        </authorList>
    </citation>
    <scope>NUCLEOTIDE SEQUENCE</scope>
    <source>
        <strain>WB4</strain>
    </source>
</reference>
<feature type="transmembrane region" description="Helical" evidence="1">
    <location>
        <begin position="34"/>
        <end position="53"/>
    </location>
</feature>
<feature type="transmembrane region" description="Helical" evidence="1">
    <location>
        <begin position="81"/>
        <end position="105"/>
    </location>
</feature>
<dbReference type="eggNOG" id="COG1377">
    <property type="taxonomic scope" value="Bacteria"/>
</dbReference>
<dbReference type="Proteomes" id="UP000008718">
    <property type="component" value="Chromosome"/>
</dbReference>
<gene>
    <name evidence="2" type="ordered locus">Palpr_2256</name>
</gene>
<feature type="transmembrane region" description="Helical" evidence="1">
    <location>
        <begin position="259"/>
        <end position="278"/>
    </location>
</feature>
<name>E4T6P8_PALPW</name>
<evidence type="ECO:0000313" key="2">
    <source>
        <dbReference type="EMBL" id="ADQ80392.1"/>
    </source>
</evidence>
<reference evidence="2 3" key="2">
    <citation type="journal article" date="2011" name="Stand. Genomic Sci.">
        <title>Complete genome sequence of Paludibacter propionicigenes type strain (WB4).</title>
        <authorList>
            <person name="Gronow S."/>
            <person name="Munk C."/>
            <person name="Lapidus A."/>
            <person name="Nolan M."/>
            <person name="Lucas S."/>
            <person name="Hammon N."/>
            <person name="Deshpande S."/>
            <person name="Cheng J.F."/>
            <person name="Tapia R."/>
            <person name="Han C."/>
            <person name="Goodwin L."/>
            <person name="Pitluck S."/>
            <person name="Liolios K."/>
            <person name="Ivanova N."/>
            <person name="Mavromatis K."/>
            <person name="Mikhailova N."/>
            <person name="Pati A."/>
            <person name="Chen A."/>
            <person name="Palaniappan K."/>
            <person name="Land M."/>
            <person name="Hauser L."/>
            <person name="Chang Y.J."/>
            <person name="Jeffries C.D."/>
            <person name="Brambilla E."/>
            <person name="Rohde M."/>
            <person name="Goker M."/>
            <person name="Detter J.C."/>
            <person name="Woyke T."/>
            <person name="Bristow J."/>
            <person name="Eisen J.A."/>
            <person name="Markowitz V."/>
            <person name="Hugenholtz P."/>
            <person name="Kyrpides N.C."/>
            <person name="Klenk H.P."/>
        </authorList>
    </citation>
    <scope>NUCLEOTIDE SEQUENCE [LARGE SCALE GENOMIC DNA]</scope>
    <source>
        <strain evidence="3">DSM 17365 / JCM 13257 / WB4</strain>
    </source>
</reference>
<dbReference type="AlphaFoldDB" id="E4T6P8"/>
<evidence type="ECO:0008006" key="4">
    <source>
        <dbReference type="Google" id="ProtNLM"/>
    </source>
</evidence>
<keyword evidence="1" id="KW-1133">Transmembrane helix</keyword>
<keyword evidence="3" id="KW-1185">Reference proteome</keyword>
<evidence type="ECO:0000256" key="1">
    <source>
        <dbReference type="SAM" id="Phobius"/>
    </source>
</evidence>
<dbReference type="EMBL" id="CP002345">
    <property type="protein sequence ID" value="ADQ80392.1"/>
    <property type="molecule type" value="Genomic_DNA"/>
</dbReference>
<dbReference type="RefSeq" id="WP_013445761.1">
    <property type="nucleotide sequence ID" value="NC_014734.1"/>
</dbReference>
<evidence type="ECO:0000313" key="3">
    <source>
        <dbReference type="Proteomes" id="UP000008718"/>
    </source>
</evidence>
<dbReference type="STRING" id="694427.Palpr_2256"/>
<protein>
    <recommendedName>
        <fullName evidence="4">Glycerophosphoryl diester phosphodiesterase membrane domain-containing protein</fullName>
    </recommendedName>
</protein>
<sequence length="309" mass="35036">MSVFQLYKKRDFSAYIGDTMQYLKQFGKNFLKNYLVINGALMLVWSLVYYFMFKSSMQNLLSMQKPSANLFSMYTNDMGSFFSMGAIFFVVMIVFSIFTIAYPMAHMRLIKETDRDTFTPSEIFIEMKGYAARIFLFGLISMFTLLPLAMIIFALGVVLCFILVGIPLLLLSIPTIMAWYMQALYVYMEEEVGFFEAVGEGRRIVFSNYWSIIGSTVALLFAVSILGSTITMIPSMMSIATLISSGGTPSPVNLSPTMTAIYILGTIVSYVLYNILYVHQGIIYYSSQEATEHYDAYSEIDNIGKNEEE</sequence>
<dbReference type="HOGENOM" id="CLU_884915_0_0_10"/>
<dbReference type="KEGG" id="ppn:Palpr_2256"/>